<gene>
    <name evidence="1" type="ORF">P691DRAFT_682992</name>
</gene>
<accession>A0A9P6BXI6</accession>
<dbReference type="OrthoDB" id="2692094at2759"/>
<keyword evidence="2" id="KW-1185">Reference proteome</keyword>
<organism evidence="1 2">
    <name type="scientific">Macrolepiota fuliginosa MF-IS2</name>
    <dbReference type="NCBI Taxonomy" id="1400762"/>
    <lineage>
        <taxon>Eukaryota</taxon>
        <taxon>Fungi</taxon>
        <taxon>Dikarya</taxon>
        <taxon>Basidiomycota</taxon>
        <taxon>Agaricomycotina</taxon>
        <taxon>Agaricomycetes</taxon>
        <taxon>Agaricomycetidae</taxon>
        <taxon>Agaricales</taxon>
        <taxon>Agaricineae</taxon>
        <taxon>Agaricaceae</taxon>
        <taxon>Macrolepiota</taxon>
    </lineage>
</organism>
<dbReference type="Proteomes" id="UP000807342">
    <property type="component" value="Unassembled WGS sequence"/>
</dbReference>
<reference evidence="1" key="1">
    <citation type="submission" date="2020-11" db="EMBL/GenBank/DDBJ databases">
        <authorList>
            <consortium name="DOE Joint Genome Institute"/>
            <person name="Ahrendt S."/>
            <person name="Riley R."/>
            <person name="Andreopoulos W."/>
            <person name="Labutti K."/>
            <person name="Pangilinan J."/>
            <person name="Ruiz-Duenas F.J."/>
            <person name="Barrasa J.M."/>
            <person name="Sanchez-Garcia M."/>
            <person name="Camarero S."/>
            <person name="Miyauchi S."/>
            <person name="Serrano A."/>
            <person name="Linde D."/>
            <person name="Babiker R."/>
            <person name="Drula E."/>
            <person name="Ayuso-Fernandez I."/>
            <person name="Pacheco R."/>
            <person name="Padilla G."/>
            <person name="Ferreira P."/>
            <person name="Barriuso J."/>
            <person name="Kellner H."/>
            <person name="Castanera R."/>
            <person name="Alfaro M."/>
            <person name="Ramirez L."/>
            <person name="Pisabarro A.G."/>
            <person name="Kuo A."/>
            <person name="Tritt A."/>
            <person name="Lipzen A."/>
            <person name="He G."/>
            <person name="Yan M."/>
            <person name="Ng V."/>
            <person name="Cullen D."/>
            <person name="Martin F."/>
            <person name="Rosso M.-N."/>
            <person name="Henrissat B."/>
            <person name="Hibbett D."/>
            <person name="Martinez A.T."/>
            <person name="Grigoriev I.V."/>
        </authorList>
    </citation>
    <scope>NUCLEOTIDE SEQUENCE</scope>
    <source>
        <strain evidence="1">MF-IS2</strain>
    </source>
</reference>
<dbReference type="EMBL" id="MU151800">
    <property type="protein sequence ID" value="KAF9441744.1"/>
    <property type="molecule type" value="Genomic_DNA"/>
</dbReference>
<feature type="non-terminal residue" evidence="1">
    <location>
        <position position="1"/>
    </location>
</feature>
<protein>
    <submittedName>
        <fullName evidence="1">Uncharacterized protein</fullName>
    </submittedName>
</protein>
<sequence>GELKHHQVKHHYVCTNKRLSFPLQIAKHQQQECLIRKIREHNKNKGAIGASLYIPFKDSDSLPPTSPNAHYHVSQSKKYHINVAEWLGNNCNNPALQDFLPKLQDHVLARLDSQNGLTQHSNAWCNTIIFSHNHLYLHKYLHINFMTYDA</sequence>
<dbReference type="AlphaFoldDB" id="A0A9P6BXI6"/>
<name>A0A9P6BXI6_9AGAR</name>
<proteinExistence type="predicted"/>
<evidence type="ECO:0000313" key="1">
    <source>
        <dbReference type="EMBL" id="KAF9441744.1"/>
    </source>
</evidence>
<evidence type="ECO:0000313" key="2">
    <source>
        <dbReference type="Proteomes" id="UP000807342"/>
    </source>
</evidence>
<comment type="caution">
    <text evidence="1">The sequence shown here is derived from an EMBL/GenBank/DDBJ whole genome shotgun (WGS) entry which is preliminary data.</text>
</comment>